<gene>
    <name evidence="4" type="ORF">J2S44_000935</name>
</gene>
<proteinExistence type="predicted"/>
<feature type="domain" description="HTH luxR-type" evidence="3">
    <location>
        <begin position="844"/>
        <end position="909"/>
    </location>
</feature>
<dbReference type="GO" id="GO:0006355">
    <property type="term" value="P:regulation of DNA-templated transcription"/>
    <property type="evidence" value="ECO:0007669"/>
    <property type="project" value="InterPro"/>
</dbReference>
<dbReference type="PROSITE" id="PS00622">
    <property type="entry name" value="HTH_LUXR_1"/>
    <property type="match status" value="1"/>
</dbReference>
<dbReference type="GO" id="GO:0005524">
    <property type="term" value="F:ATP binding"/>
    <property type="evidence" value="ECO:0007669"/>
    <property type="project" value="UniProtKB-KW"/>
</dbReference>
<dbReference type="SUPFAM" id="SSF52540">
    <property type="entry name" value="P-loop containing nucleoside triphosphate hydrolases"/>
    <property type="match status" value="1"/>
</dbReference>
<dbReference type="SMART" id="SM00382">
    <property type="entry name" value="AAA"/>
    <property type="match status" value="1"/>
</dbReference>
<dbReference type="CDD" id="cd00009">
    <property type="entry name" value="AAA"/>
    <property type="match status" value="1"/>
</dbReference>
<dbReference type="Proteomes" id="UP001183629">
    <property type="component" value="Unassembled WGS sequence"/>
</dbReference>
<dbReference type="PANTHER" id="PTHR16305">
    <property type="entry name" value="TESTICULAR SOLUBLE ADENYLYL CYCLASE"/>
    <property type="match status" value="1"/>
</dbReference>
<keyword evidence="2" id="KW-0067">ATP-binding</keyword>
<dbReference type="Pfam" id="PF13191">
    <property type="entry name" value="AAA_16"/>
    <property type="match status" value="1"/>
</dbReference>
<name>A0AAE3ZMP7_9ACTN</name>
<evidence type="ECO:0000256" key="1">
    <source>
        <dbReference type="ARBA" id="ARBA00022741"/>
    </source>
</evidence>
<dbReference type="InterPro" id="IPR003593">
    <property type="entry name" value="AAA+_ATPase"/>
</dbReference>
<keyword evidence="4" id="KW-0238">DNA-binding</keyword>
<dbReference type="SUPFAM" id="SSF46894">
    <property type="entry name" value="C-terminal effector domain of the bipartite response regulators"/>
    <property type="match status" value="1"/>
</dbReference>
<dbReference type="Gene3D" id="3.40.50.300">
    <property type="entry name" value="P-loop containing nucleotide triphosphate hydrolases"/>
    <property type="match status" value="1"/>
</dbReference>
<protein>
    <submittedName>
        <fullName evidence="4">DNA-binding CsgD family transcriptional regulator</fullName>
    </submittedName>
</protein>
<dbReference type="InterPro" id="IPR016032">
    <property type="entry name" value="Sig_transdc_resp-reg_C-effctor"/>
</dbReference>
<comment type="caution">
    <text evidence="4">The sequence shown here is derived from an EMBL/GenBank/DDBJ whole genome shotgun (WGS) entry which is preliminary data.</text>
</comment>
<dbReference type="CDD" id="cd06170">
    <property type="entry name" value="LuxR_C_like"/>
    <property type="match status" value="1"/>
</dbReference>
<dbReference type="InterPro" id="IPR000792">
    <property type="entry name" value="Tscrpt_reg_LuxR_C"/>
</dbReference>
<dbReference type="EMBL" id="JAVDYC010000001">
    <property type="protein sequence ID" value="MDR7320685.1"/>
    <property type="molecule type" value="Genomic_DNA"/>
</dbReference>
<accession>A0AAE3ZMP7</accession>
<dbReference type="InterPro" id="IPR027417">
    <property type="entry name" value="P-loop_NTPase"/>
</dbReference>
<evidence type="ECO:0000256" key="2">
    <source>
        <dbReference type="ARBA" id="ARBA00022840"/>
    </source>
</evidence>
<dbReference type="PRINTS" id="PR00038">
    <property type="entry name" value="HTHLUXR"/>
</dbReference>
<dbReference type="InterPro" id="IPR041664">
    <property type="entry name" value="AAA_16"/>
</dbReference>
<dbReference type="GO" id="GO:0005737">
    <property type="term" value="C:cytoplasm"/>
    <property type="evidence" value="ECO:0007669"/>
    <property type="project" value="TreeGrafter"/>
</dbReference>
<keyword evidence="1" id="KW-0547">Nucleotide-binding</keyword>
<organism evidence="4 5">
    <name type="scientific">Catenuloplanes niger</name>
    <dbReference type="NCBI Taxonomy" id="587534"/>
    <lineage>
        <taxon>Bacteria</taxon>
        <taxon>Bacillati</taxon>
        <taxon>Actinomycetota</taxon>
        <taxon>Actinomycetes</taxon>
        <taxon>Micromonosporales</taxon>
        <taxon>Micromonosporaceae</taxon>
        <taxon>Catenuloplanes</taxon>
    </lineage>
</organism>
<reference evidence="4 5" key="1">
    <citation type="submission" date="2023-07" db="EMBL/GenBank/DDBJ databases">
        <title>Sequencing the genomes of 1000 actinobacteria strains.</title>
        <authorList>
            <person name="Klenk H.-P."/>
        </authorList>
    </citation>
    <scope>NUCLEOTIDE SEQUENCE [LARGE SCALE GENOMIC DNA]</scope>
    <source>
        <strain evidence="4 5">DSM 44711</strain>
    </source>
</reference>
<keyword evidence="5" id="KW-1185">Reference proteome</keyword>
<dbReference type="AlphaFoldDB" id="A0AAE3ZMP7"/>
<dbReference type="PANTHER" id="PTHR16305:SF35">
    <property type="entry name" value="TRANSCRIPTIONAL ACTIVATOR DOMAIN"/>
    <property type="match status" value="1"/>
</dbReference>
<dbReference type="GO" id="GO:0004016">
    <property type="term" value="F:adenylate cyclase activity"/>
    <property type="evidence" value="ECO:0007669"/>
    <property type="project" value="TreeGrafter"/>
</dbReference>
<evidence type="ECO:0000259" key="3">
    <source>
        <dbReference type="PROSITE" id="PS50043"/>
    </source>
</evidence>
<evidence type="ECO:0000313" key="4">
    <source>
        <dbReference type="EMBL" id="MDR7320685.1"/>
    </source>
</evidence>
<dbReference type="GO" id="GO:0003677">
    <property type="term" value="F:DNA binding"/>
    <property type="evidence" value="ECO:0007669"/>
    <property type="project" value="UniProtKB-KW"/>
</dbReference>
<dbReference type="Gene3D" id="1.10.10.10">
    <property type="entry name" value="Winged helix-like DNA-binding domain superfamily/Winged helix DNA-binding domain"/>
    <property type="match status" value="1"/>
</dbReference>
<dbReference type="SMART" id="SM00421">
    <property type="entry name" value="HTH_LUXR"/>
    <property type="match status" value="1"/>
</dbReference>
<dbReference type="PROSITE" id="PS50043">
    <property type="entry name" value="HTH_LUXR_2"/>
    <property type="match status" value="1"/>
</dbReference>
<dbReference type="InterPro" id="IPR036388">
    <property type="entry name" value="WH-like_DNA-bd_sf"/>
</dbReference>
<dbReference type="RefSeq" id="WP_310409297.1">
    <property type="nucleotide sequence ID" value="NZ_JAVDYC010000001.1"/>
</dbReference>
<evidence type="ECO:0000313" key="5">
    <source>
        <dbReference type="Proteomes" id="UP001183629"/>
    </source>
</evidence>
<sequence length="912" mass="96710">MASALVGRAAEISALMEALSRAIGGEGGSLLLVGDPGVGKSALLAEAHEQAVRHGARVVGCAGVPSGRGRAYGGLRQLLHPLRPEIGALRPAARQVLLAALGDGADGAGTTPQRVGLILLQLLTDATQQDPILLSADDVQWLDDATCQVLAFVVRRLTDDPVLFVAAARSTDLAGNPLTESQFQVLPVAPLDDRDAADLLDAQAPDLPELVRAHVLTAAAGNPLALTELPLVVRDERDLLVTEELPLTERLARTFGDRAAGLPAATRTLLLVIAINDDDSVAEALTAAGEITGTPVTLDDLAPAELAGLVRSGDGRIGFRHPLMRTAVERSATPERRRAVHAVLARVADDEERVLWHRASSVAGTDEPVAASLERLAERTARRGVGVAAARALERAAELSPDPNEAVRRRVAAIHAYGFFDSGSLVDFVTEYADSPAVDPISRCLLRLVRDSLSEDSWSGAAGLIDAAEVILEHGADYPDEAINLIELRGTHAWWSDLDDSQRRLVLRAAESLPLAPGDIRRAIITARIAPWERGRAMLARLAEQTPGAQSVQRDLSLAETALSIGDAPTSAEFLRVVVERLRAAGLFVHLPWALVFEAWAGVLLARHPTAIAAAGEAARMAEETSAPRWQLTAMLASAMVTARHGGVDEARAVADRAEAALVRAGATPLMAMVQLVRGTAGLAAGEPEIACDALLRTFDPDGGAHNRNSRDWGLTDLMDAAALTGRLDEVRAVHAEMSALGARTGSPLLLASATASAPLLATDDAAEAAFEAALASGLHDWPWQRGSVLLHYGSWLRRQRRRAEARGPLRAAYELYRSLGAIPWAERAAEELRATGENVAGLVRPATHALTSHELQIAHLAAQGLTNREIGERLFVSPRTVRNHLYNIFPKLGVSSRAELAEVVYATAGNG</sequence>
<dbReference type="Pfam" id="PF00196">
    <property type="entry name" value="GerE"/>
    <property type="match status" value="1"/>
</dbReference>